<evidence type="ECO:0000256" key="1">
    <source>
        <dbReference type="SAM" id="Phobius"/>
    </source>
</evidence>
<keyword evidence="1" id="KW-0472">Membrane</keyword>
<dbReference type="AlphaFoldDB" id="A0AA86RY22"/>
<proteinExistence type="predicted"/>
<organism evidence="2 3">
    <name type="scientific">Sphenostylis stenocarpa</name>
    <dbReference type="NCBI Taxonomy" id="92480"/>
    <lineage>
        <taxon>Eukaryota</taxon>
        <taxon>Viridiplantae</taxon>
        <taxon>Streptophyta</taxon>
        <taxon>Embryophyta</taxon>
        <taxon>Tracheophyta</taxon>
        <taxon>Spermatophyta</taxon>
        <taxon>Magnoliopsida</taxon>
        <taxon>eudicotyledons</taxon>
        <taxon>Gunneridae</taxon>
        <taxon>Pentapetalae</taxon>
        <taxon>rosids</taxon>
        <taxon>fabids</taxon>
        <taxon>Fabales</taxon>
        <taxon>Fabaceae</taxon>
        <taxon>Papilionoideae</taxon>
        <taxon>50 kb inversion clade</taxon>
        <taxon>NPAAA clade</taxon>
        <taxon>indigoferoid/millettioid clade</taxon>
        <taxon>Phaseoleae</taxon>
        <taxon>Sphenostylis</taxon>
    </lineage>
</organism>
<gene>
    <name evidence="2" type="ORF">AYBTSS11_LOCUS5396</name>
</gene>
<keyword evidence="3" id="KW-1185">Reference proteome</keyword>
<feature type="non-terminal residue" evidence="2">
    <location>
        <position position="62"/>
    </location>
</feature>
<evidence type="ECO:0000313" key="3">
    <source>
        <dbReference type="Proteomes" id="UP001189624"/>
    </source>
</evidence>
<name>A0AA86RY22_9FABA</name>
<protein>
    <submittedName>
        <fullName evidence="2">Uncharacterized protein</fullName>
    </submittedName>
</protein>
<sequence>MEEVNWYLTARIVGILILFGFHAMQRVLLFNYFDQKQGISTCSSFEEDKVILDNVEVWCRSR</sequence>
<accession>A0AA86RY22</accession>
<dbReference type="Proteomes" id="UP001189624">
    <property type="component" value="Chromosome 2"/>
</dbReference>
<keyword evidence="1" id="KW-1133">Transmembrane helix</keyword>
<dbReference type="Gramene" id="rna-AYBTSS11_LOCUS5396">
    <property type="protein sequence ID" value="CAJ1931688.1"/>
    <property type="gene ID" value="gene-AYBTSS11_LOCUS5396"/>
</dbReference>
<keyword evidence="1" id="KW-0812">Transmembrane</keyword>
<reference evidence="2" key="1">
    <citation type="submission" date="2023-10" db="EMBL/GenBank/DDBJ databases">
        <authorList>
            <person name="Domelevo Entfellner J.-B."/>
        </authorList>
    </citation>
    <scope>NUCLEOTIDE SEQUENCE</scope>
</reference>
<feature type="transmembrane region" description="Helical" evidence="1">
    <location>
        <begin position="6"/>
        <end position="24"/>
    </location>
</feature>
<evidence type="ECO:0000313" key="2">
    <source>
        <dbReference type="EMBL" id="CAJ1931688.1"/>
    </source>
</evidence>
<dbReference type="EMBL" id="OY731399">
    <property type="protein sequence ID" value="CAJ1931688.1"/>
    <property type="molecule type" value="Genomic_DNA"/>
</dbReference>